<gene>
    <name evidence="2" type="ORF">BT96DRAFT_995705</name>
</gene>
<organism evidence="2 3">
    <name type="scientific">Gymnopus androsaceus JB14</name>
    <dbReference type="NCBI Taxonomy" id="1447944"/>
    <lineage>
        <taxon>Eukaryota</taxon>
        <taxon>Fungi</taxon>
        <taxon>Dikarya</taxon>
        <taxon>Basidiomycota</taxon>
        <taxon>Agaricomycotina</taxon>
        <taxon>Agaricomycetes</taxon>
        <taxon>Agaricomycetidae</taxon>
        <taxon>Agaricales</taxon>
        <taxon>Marasmiineae</taxon>
        <taxon>Omphalotaceae</taxon>
        <taxon>Gymnopus</taxon>
    </lineage>
</organism>
<feature type="region of interest" description="Disordered" evidence="1">
    <location>
        <begin position="289"/>
        <end position="314"/>
    </location>
</feature>
<feature type="compositionally biased region" description="Acidic residues" evidence="1">
    <location>
        <begin position="795"/>
        <end position="811"/>
    </location>
</feature>
<accession>A0A6A4HHS7</accession>
<reference evidence="2" key="1">
    <citation type="journal article" date="2019" name="Environ. Microbiol.">
        <title>Fungal ecological strategies reflected in gene transcription - a case study of two litter decomposers.</title>
        <authorList>
            <person name="Barbi F."/>
            <person name="Kohler A."/>
            <person name="Barry K."/>
            <person name="Baskaran P."/>
            <person name="Daum C."/>
            <person name="Fauchery L."/>
            <person name="Ihrmark K."/>
            <person name="Kuo A."/>
            <person name="LaButti K."/>
            <person name="Lipzen A."/>
            <person name="Morin E."/>
            <person name="Grigoriev I.V."/>
            <person name="Henrissat B."/>
            <person name="Lindahl B."/>
            <person name="Martin F."/>
        </authorList>
    </citation>
    <scope>NUCLEOTIDE SEQUENCE</scope>
    <source>
        <strain evidence="2">JB14</strain>
    </source>
</reference>
<dbReference type="EMBL" id="ML769495">
    <property type="protein sequence ID" value="KAE9397606.1"/>
    <property type="molecule type" value="Genomic_DNA"/>
</dbReference>
<feature type="compositionally biased region" description="Basic and acidic residues" evidence="1">
    <location>
        <begin position="300"/>
        <end position="313"/>
    </location>
</feature>
<keyword evidence="3" id="KW-1185">Reference proteome</keyword>
<dbReference type="PANTHER" id="PTHR33096">
    <property type="entry name" value="CXC2 DOMAIN-CONTAINING PROTEIN"/>
    <property type="match status" value="1"/>
</dbReference>
<name>A0A6A4HHS7_9AGAR</name>
<dbReference type="Proteomes" id="UP000799118">
    <property type="component" value="Unassembled WGS sequence"/>
</dbReference>
<evidence type="ECO:0000313" key="2">
    <source>
        <dbReference type="EMBL" id="KAE9397606.1"/>
    </source>
</evidence>
<evidence type="ECO:0000313" key="3">
    <source>
        <dbReference type="Proteomes" id="UP000799118"/>
    </source>
</evidence>
<dbReference type="OrthoDB" id="3035502at2759"/>
<dbReference type="Pfam" id="PF18758">
    <property type="entry name" value="KDZ"/>
    <property type="match status" value="1"/>
</dbReference>
<evidence type="ECO:0008006" key="4">
    <source>
        <dbReference type="Google" id="ProtNLM"/>
    </source>
</evidence>
<dbReference type="AlphaFoldDB" id="A0A6A4HHS7"/>
<protein>
    <recommendedName>
        <fullName evidence="4">CxC1-like cysteine cluster associated with KDZ transposases domain-containing protein</fullName>
    </recommendedName>
</protein>
<proteinExistence type="predicted"/>
<dbReference type="InterPro" id="IPR040521">
    <property type="entry name" value="KDZ"/>
</dbReference>
<sequence length="834" mass="96409">MKALTPGGMRRLKDKAHSETVRVLNVEPMEEEDSSAPVGYISSSFNMPLPDFGRAEDWVDDDDALHNEAKQVYEDLLQGIRKMHRIDGRTRRDALEKLYQYWLPQFDEMAEAFKDWEHNESIGYEMPPVLDGCYSLSVKTINVYGTAIRSVPLPGDVNQSSSMVRAGIFPCSPITHSSGITTRTLQLFHNLFTRCPRLSIQPFVKALCDLHGVPFRPYLMVQLRQAYDAYLEVKRRVRKQVMETLGRGSPDWRITHACVPCQFRLEEDKELDIRMMVACDGNDSLKRDERVDEGADETDMDRLKERKDPREGGGDYFLSEAEVDQWEEENWGEIPNLVEESMEQEHDRLKEWMPTLLEAWAEFRETGLFLLICRHGHVLQMCDMIRSGEKAKYALAVLHAFMSAEKRQREANGEGSPKGGLCVAYDIVCTHSKTIARSPLATLAKWCRYIAALMMMHGYSHERACQLAFMLLYIAGAGLEDLETCERYFSKSNALATVTRHASIFHRLKFIYNNYKQALKILATQDALVTQMKKANLTTPAVFLDWLKEEAEYLQNLSTKPPKETLEMEYYRKLSDLYQATAIRKATKDSWVSYVRLEDGGVDNTRALERLENKLDIRIRWAEGGKEWKAAEDLVSGAKYRRALDKLEGLLVRRMFEMGRLNIAGTGYKLRKHLAKALKTRSQSIRKAIDQYNETAKKMNPPRATVNWDEVVNYSFLSEFDILQDTREDDSRESVQRFRLERGRFNSQHRKRLLSILQLKGFERANEKYFSPGMPVERRRKAQEDEMDTGVPTEKEDEEQEDEQSEDEEVWIDEEEEELFEADALLDLAVDQTV</sequence>
<dbReference type="PANTHER" id="PTHR33096:SF1">
    <property type="entry name" value="CXC1-LIKE CYSTEINE CLUSTER ASSOCIATED WITH KDZ TRANSPOSASES DOMAIN-CONTAINING PROTEIN"/>
    <property type="match status" value="1"/>
</dbReference>
<evidence type="ECO:0000256" key="1">
    <source>
        <dbReference type="SAM" id="MobiDB-lite"/>
    </source>
</evidence>
<feature type="region of interest" description="Disordered" evidence="1">
    <location>
        <begin position="773"/>
        <end position="811"/>
    </location>
</feature>